<dbReference type="AlphaFoldDB" id="A0AAJ6VXF6"/>
<dbReference type="KEGG" id="goe:100897597"/>
<keyword evidence="2" id="KW-0732">Signal</keyword>
<organism evidence="3 4">
    <name type="scientific">Galendromus occidentalis</name>
    <name type="common">western predatory mite</name>
    <dbReference type="NCBI Taxonomy" id="34638"/>
    <lineage>
        <taxon>Eukaryota</taxon>
        <taxon>Metazoa</taxon>
        <taxon>Ecdysozoa</taxon>
        <taxon>Arthropoda</taxon>
        <taxon>Chelicerata</taxon>
        <taxon>Arachnida</taxon>
        <taxon>Acari</taxon>
        <taxon>Parasitiformes</taxon>
        <taxon>Mesostigmata</taxon>
        <taxon>Gamasina</taxon>
        <taxon>Phytoseioidea</taxon>
        <taxon>Phytoseiidae</taxon>
        <taxon>Typhlodrominae</taxon>
        <taxon>Galendromus</taxon>
    </lineage>
</organism>
<accession>A0AAJ6VXF6</accession>
<feature type="compositionally biased region" description="Polar residues" evidence="1">
    <location>
        <begin position="53"/>
        <end position="75"/>
    </location>
</feature>
<dbReference type="Proteomes" id="UP000694867">
    <property type="component" value="Unplaced"/>
</dbReference>
<feature type="signal peptide" evidence="2">
    <location>
        <begin position="1"/>
        <end position="20"/>
    </location>
</feature>
<sequence length="279" mass="31552">MARAVVCLALSSILIATVRSAPSFAISSATAAPVESPLDLIYQAADDDMNSIGIDNSVESSTGAKTETPSQTTRIPESEDTPTTTTERSTSTTTTTPAAPESTTSSPASAGASQNQERIRNRNLRRLLHRFQVLAIRADLSSDEFHNFMKLVSDYTPSRIPSFLLRKSERRQFQEANRIRWQHIRERMQDVGRQTKREAVIENFLDMVERDGALSRRFGTRPRSKPRTPTLINEDQLRFRPAFVNRFLAFMPFEEHPLLKQLLNGRMVPPDFFSQCCRF</sequence>
<protein>
    <submittedName>
        <fullName evidence="4">Uncharacterized protein LOC100897597</fullName>
    </submittedName>
</protein>
<reference evidence="4" key="1">
    <citation type="submission" date="2025-08" db="UniProtKB">
        <authorList>
            <consortium name="RefSeq"/>
        </authorList>
    </citation>
    <scope>IDENTIFICATION</scope>
</reference>
<feature type="compositionally biased region" description="Low complexity" evidence="1">
    <location>
        <begin position="81"/>
        <end position="116"/>
    </location>
</feature>
<proteinExistence type="predicted"/>
<evidence type="ECO:0000313" key="4">
    <source>
        <dbReference type="RefSeq" id="XP_003743452.2"/>
    </source>
</evidence>
<evidence type="ECO:0000256" key="1">
    <source>
        <dbReference type="SAM" id="MobiDB-lite"/>
    </source>
</evidence>
<gene>
    <name evidence="4" type="primary">LOC100897597</name>
</gene>
<name>A0AAJ6VXF6_9ACAR</name>
<evidence type="ECO:0000256" key="2">
    <source>
        <dbReference type="SAM" id="SignalP"/>
    </source>
</evidence>
<evidence type="ECO:0000313" key="3">
    <source>
        <dbReference type="Proteomes" id="UP000694867"/>
    </source>
</evidence>
<feature type="chain" id="PRO_5042595282" evidence="2">
    <location>
        <begin position="21"/>
        <end position="279"/>
    </location>
</feature>
<keyword evidence="3" id="KW-1185">Reference proteome</keyword>
<dbReference type="GeneID" id="100897597"/>
<dbReference type="RefSeq" id="XP_003743452.2">
    <property type="nucleotide sequence ID" value="XM_003743404.2"/>
</dbReference>
<feature type="region of interest" description="Disordered" evidence="1">
    <location>
        <begin position="52"/>
        <end position="117"/>
    </location>
</feature>